<name>A0A834WCT2_9FABA</name>
<reference evidence="2" key="1">
    <citation type="submission" date="2020-09" db="EMBL/GenBank/DDBJ databases">
        <title>Genome-Enabled Discovery of Anthraquinone Biosynthesis in Senna tora.</title>
        <authorList>
            <person name="Kang S.-H."/>
            <person name="Pandey R.P."/>
            <person name="Lee C.-M."/>
            <person name="Sim J.-S."/>
            <person name="Jeong J.-T."/>
            <person name="Choi B.-S."/>
            <person name="Jung M."/>
            <person name="Ginzburg D."/>
            <person name="Zhao K."/>
            <person name="Won S.Y."/>
            <person name="Oh T.-J."/>
            <person name="Yu Y."/>
            <person name="Kim N.-H."/>
            <person name="Lee O.R."/>
            <person name="Lee T.-H."/>
            <person name="Bashyal P."/>
            <person name="Kim T.-S."/>
            <person name="Lee W.-H."/>
            <person name="Kawkins C."/>
            <person name="Kim C.-K."/>
            <person name="Kim J.S."/>
            <person name="Ahn B.O."/>
            <person name="Rhee S.Y."/>
            <person name="Sohng J.K."/>
        </authorList>
    </citation>
    <scope>NUCLEOTIDE SEQUENCE</scope>
    <source>
        <tissue evidence="2">Leaf</tissue>
    </source>
</reference>
<comment type="caution">
    <text evidence="2">The sequence shown here is derived from an EMBL/GenBank/DDBJ whole genome shotgun (WGS) entry which is preliminary data.</text>
</comment>
<sequence length="365" mass="39022">MNSESDSNPAIVSGDKSTSKSTLPFPSLPGNAEILPSNLLARPLRIATGLPHPKSLSYIGNRGELPMVIDAPSKFPSGKHLGFFSQSSTNCLTVASSWAFTLLLSCSAHQRRSRDITSPAVAYPVLKDGRYLAAFLPIRIVALLPHQLHGVHVALPSPDVRSGFQLLNCFAAEAENSLPEGVEEIPEGGAVGDGVIDGAADEDAVSKLGDLNGHNRAEMTAVTNFSVKSEEFLEGLRDIGRGEEVADEESRGNDVEKIDASVVAGDVDVTVGVSVEAAGERGKVRESARESGFEERDEGIGRERRESEEAAFLDVVTGEHGKVGDGELEVSERGFFVWKDGAFGNESGCRRHFFNSFLQIPSEFG</sequence>
<dbReference type="Proteomes" id="UP000634136">
    <property type="component" value="Unassembled WGS sequence"/>
</dbReference>
<evidence type="ECO:0000313" key="3">
    <source>
        <dbReference type="Proteomes" id="UP000634136"/>
    </source>
</evidence>
<organism evidence="2 3">
    <name type="scientific">Senna tora</name>
    <dbReference type="NCBI Taxonomy" id="362788"/>
    <lineage>
        <taxon>Eukaryota</taxon>
        <taxon>Viridiplantae</taxon>
        <taxon>Streptophyta</taxon>
        <taxon>Embryophyta</taxon>
        <taxon>Tracheophyta</taxon>
        <taxon>Spermatophyta</taxon>
        <taxon>Magnoliopsida</taxon>
        <taxon>eudicotyledons</taxon>
        <taxon>Gunneridae</taxon>
        <taxon>Pentapetalae</taxon>
        <taxon>rosids</taxon>
        <taxon>fabids</taxon>
        <taxon>Fabales</taxon>
        <taxon>Fabaceae</taxon>
        <taxon>Caesalpinioideae</taxon>
        <taxon>Cassia clade</taxon>
        <taxon>Senna</taxon>
    </lineage>
</organism>
<dbReference type="EMBL" id="JAAIUW010000009">
    <property type="protein sequence ID" value="KAF7816348.1"/>
    <property type="molecule type" value="Genomic_DNA"/>
</dbReference>
<feature type="region of interest" description="Disordered" evidence="1">
    <location>
        <begin position="1"/>
        <end position="23"/>
    </location>
</feature>
<feature type="region of interest" description="Disordered" evidence="1">
    <location>
        <begin position="282"/>
        <end position="304"/>
    </location>
</feature>
<evidence type="ECO:0000313" key="2">
    <source>
        <dbReference type="EMBL" id="KAF7816348.1"/>
    </source>
</evidence>
<accession>A0A834WCT2</accession>
<keyword evidence="3" id="KW-1185">Reference proteome</keyword>
<protein>
    <submittedName>
        <fullName evidence="2">Uncharacterized protein</fullName>
    </submittedName>
</protein>
<proteinExistence type="predicted"/>
<dbReference type="AlphaFoldDB" id="A0A834WCT2"/>
<evidence type="ECO:0000256" key="1">
    <source>
        <dbReference type="SAM" id="MobiDB-lite"/>
    </source>
</evidence>
<gene>
    <name evidence="2" type="ORF">G2W53_030317</name>
</gene>
<dbReference type="OrthoDB" id="1696574at2759"/>